<dbReference type="SMART" id="SM01196">
    <property type="entry name" value="FERM_C"/>
    <property type="match status" value="1"/>
</dbReference>
<dbReference type="PROSITE" id="PS00660">
    <property type="entry name" value="FERM_1"/>
    <property type="match status" value="1"/>
</dbReference>
<dbReference type="PANTHER" id="PTHR45858:SF4">
    <property type="entry name" value="FERM, ARHGEF AND PLECKSTRIN DOMAIN-CONTAINING PROTEIN 2"/>
    <property type="match status" value="1"/>
</dbReference>
<dbReference type="CDD" id="cd17190">
    <property type="entry name" value="FERM_F1_FARP2"/>
    <property type="match status" value="1"/>
</dbReference>
<gene>
    <name evidence="13" type="primary">farp2</name>
</gene>
<dbReference type="FunFam" id="2.30.29.30:FF:000002">
    <property type="entry name" value="Band 4.1-like protein 5 isoform 1"/>
    <property type="match status" value="1"/>
</dbReference>
<dbReference type="InterPro" id="IPR019748">
    <property type="entry name" value="FERM_central"/>
</dbReference>
<dbReference type="Gene3D" id="3.10.20.90">
    <property type="entry name" value="Phosphatidylinositol 3-kinase Catalytic Subunit, Chain A, domain 1"/>
    <property type="match status" value="1"/>
</dbReference>
<dbReference type="PROSITE" id="PS50010">
    <property type="entry name" value="DH_2"/>
    <property type="match status" value="1"/>
</dbReference>
<name>A0A673NBI6_9TELE</name>
<dbReference type="InterPro" id="IPR018979">
    <property type="entry name" value="FERM_N"/>
</dbReference>
<keyword evidence="9" id="KW-1133">Transmembrane helix</keyword>
<comment type="subunit">
    <text evidence="5">Interacts with PLXNA1. Interaction with PLXNA1 or PIP5K1C lowers its guanine nucleotide exchange activity. Dissociates from PLXNA1 when SEMA3A binds to the receptor. Interacts with PIP5K1C via its FERM domain. The interaction with PIP5K1C is enhanced by SEMA3A binding. Interacts with RAC1.</text>
</comment>
<dbReference type="SMART" id="SM00325">
    <property type="entry name" value="RhoGEF"/>
    <property type="match status" value="1"/>
</dbReference>
<evidence type="ECO:0000259" key="11">
    <source>
        <dbReference type="PROSITE" id="PS50010"/>
    </source>
</evidence>
<keyword evidence="14" id="KW-1185">Reference proteome</keyword>
<dbReference type="PROSITE" id="PS50057">
    <property type="entry name" value="FERM_3"/>
    <property type="match status" value="1"/>
</dbReference>
<dbReference type="GO" id="GO:0007165">
    <property type="term" value="P:signal transduction"/>
    <property type="evidence" value="ECO:0007669"/>
    <property type="project" value="UniProtKB-ARBA"/>
</dbReference>
<evidence type="ECO:0000313" key="14">
    <source>
        <dbReference type="Proteomes" id="UP000472270"/>
    </source>
</evidence>
<dbReference type="CDD" id="cd13193">
    <property type="entry name" value="FERM_C_FARP1-like"/>
    <property type="match status" value="1"/>
</dbReference>
<dbReference type="Pfam" id="PF09380">
    <property type="entry name" value="FERM_C"/>
    <property type="match status" value="1"/>
</dbReference>
<dbReference type="Gene3D" id="1.20.900.10">
    <property type="entry name" value="Dbl homology (DH) domain"/>
    <property type="match status" value="1"/>
</dbReference>
<dbReference type="SUPFAM" id="SSF50729">
    <property type="entry name" value="PH domain-like"/>
    <property type="match status" value="3"/>
</dbReference>
<dbReference type="FunFam" id="3.10.20.90:FF:000040">
    <property type="entry name" value="FERM, RhoGEF and pleckstrin domain-containing protein"/>
    <property type="match status" value="1"/>
</dbReference>
<evidence type="ECO:0000256" key="5">
    <source>
        <dbReference type="ARBA" id="ARBA00063142"/>
    </source>
</evidence>
<dbReference type="PROSITE" id="PS50003">
    <property type="entry name" value="PH_DOMAIN"/>
    <property type="match status" value="2"/>
</dbReference>
<evidence type="ECO:0000256" key="6">
    <source>
        <dbReference type="ARBA" id="ARBA00069488"/>
    </source>
</evidence>
<dbReference type="InterPro" id="IPR000219">
    <property type="entry name" value="DH_dom"/>
</dbReference>
<keyword evidence="3" id="KW-0677">Repeat</keyword>
<dbReference type="InterPro" id="IPR019749">
    <property type="entry name" value="Band_41_domain"/>
</dbReference>
<dbReference type="PANTHER" id="PTHR45858">
    <property type="entry name" value="FERM DOMAIN CONTAINING PROTEIN"/>
    <property type="match status" value="1"/>
</dbReference>
<reference evidence="13" key="1">
    <citation type="submission" date="2025-08" db="UniProtKB">
        <authorList>
            <consortium name="Ensembl"/>
        </authorList>
    </citation>
    <scope>IDENTIFICATION</scope>
</reference>
<dbReference type="CDD" id="cd13235">
    <property type="entry name" value="PH2_FARP1-like"/>
    <property type="match status" value="1"/>
</dbReference>
<evidence type="ECO:0000259" key="12">
    <source>
        <dbReference type="PROSITE" id="PS50057"/>
    </source>
</evidence>
<dbReference type="InterPro" id="IPR035899">
    <property type="entry name" value="DBL_dom_sf"/>
</dbReference>
<dbReference type="InterPro" id="IPR029071">
    <property type="entry name" value="Ubiquitin-like_domsf"/>
</dbReference>
<evidence type="ECO:0000259" key="10">
    <source>
        <dbReference type="PROSITE" id="PS50003"/>
    </source>
</evidence>
<dbReference type="GO" id="GO:0048468">
    <property type="term" value="P:cell development"/>
    <property type="evidence" value="ECO:0007669"/>
    <property type="project" value="UniProtKB-ARBA"/>
</dbReference>
<dbReference type="InterPro" id="IPR000798">
    <property type="entry name" value="Ez/rad/moesin-like"/>
</dbReference>
<dbReference type="SMART" id="SM00295">
    <property type="entry name" value="B41"/>
    <property type="match status" value="1"/>
</dbReference>
<dbReference type="SUPFAM" id="SSF54236">
    <property type="entry name" value="Ubiquitin-like"/>
    <property type="match status" value="1"/>
</dbReference>
<dbReference type="InterPro" id="IPR011993">
    <property type="entry name" value="PH-like_dom_sf"/>
</dbReference>
<feature type="domain" description="PH" evidence="10">
    <location>
        <begin position="822"/>
        <end position="919"/>
    </location>
</feature>
<dbReference type="InterPro" id="IPR000299">
    <property type="entry name" value="FERM_domain"/>
</dbReference>
<dbReference type="GO" id="GO:0005085">
    <property type="term" value="F:guanyl-nucleotide exchange factor activity"/>
    <property type="evidence" value="ECO:0007669"/>
    <property type="project" value="UniProtKB-KW"/>
</dbReference>
<dbReference type="InterPro" id="IPR041788">
    <property type="entry name" value="FARP1/FARP2/FRMD7_FERM_C"/>
</dbReference>
<feature type="coiled-coil region" evidence="8">
    <location>
        <begin position="551"/>
        <end position="578"/>
    </location>
</feature>
<dbReference type="CDD" id="cd00160">
    <property type="entry name" value="RhoGEF"/>
    <property type="match status" value="1"/>
</dbReference>
<dbReference type="Ensembl" id="ENSSRHT00000100749.1">
    <property type="protein sequence ID" value="ENSSRHP00000098078.1"/>
    <property type="gene ID" value="ENSSRHG00000047616.1"/>
</dbReference>
<feature type="transmembrane region" description="Helical" evidence="9">
    <location>
        <begin position="260"/>
        <end position="283"/>
    </location>
</feature>
<dbReference type="PRINTS" id="PR00935">
    <property type="entry name" value="BAND41"/>
</dbReference>
<dbReference type="GO" id="GO:0008092">
    <property type="term" value="F:cytoskeletal protein binding"/>
    <property type="evidence" value="ECO:0007669"/>
    <property type="project" value="InterPro"/>
</dbReference>
<keyword evidence="9" id="KW-0812">Transmembrane</keyword>
<dbReference type="FunFam" id="1.20.900.10:FF:000020">
    <property type="entry name" value="FERM, RhoGEF and pleckstrin domain-containing protein 2"/>
    <property type="match status" value="1"/>
</dbReference>
<dbReference type="Pfam" id="PF00169">
    <property type="entry name" value="PH"/>
    <property type="match status" value="1"/>
</dbReference>
<dbReference type="AlphaFoldDB" id="A0A673NBI6"/>
<keyword evidence="1" id="KW-0597">Phosphoprotein</keyword>
<evidence type="ECO:0000256" key="4">
    <source>
        <dbReference type="ARBA" id="ARBA00057351"/>
    </source>
</evidence>
<dbReference type="InterPro" id="IPR018980">
    <property type="entry name" value="FERM_PH-like_C"/>
</dbReference>
<dbReference type="InterPro" id="IPR035963">
    <property type="entry name" value="FERM_2"/>
</dbReference>
<dbReference type="FunFam" id="2.30.29.30:FF:000046">
    <property type="entry name" value="FERM, RhoGEF and pleckstrin domain-containing protein 1"/>
    <property type="match status" value="1"/>
</dbReference>
<accession>A0A673NBI6</accession>
<dbReference type="Pfam" id="PF00373">
    <property type="entry name" value="FERM_M"/>
    <property type="match status" value="1"/>
</dbReference>
<dbReference type="GO" id="GO:0005829">
    <property type="term" value="C:cytosol"/>
    <property type="evidence" value="ECO:0007669"/>
    <property type="project" value="UniProtKB-ARBA"/>
</dbReference>
<sequence length="939" mass="108869">MGEIEGTYRSLQTPAGTRLGAQYNTGISTLEPGQSLGSAMGAGGKGHNRGLQIRVQGLDDAQEFYDLESKADGQTLYSEVLRRINLIESDYFGLEFQNLQMNWVWLEPTKLVVKQVRRPMNTLFRLSVKFFPPDPGQLQEEFTRYLFSLQIKRDLIEGRLNCTENTAALLASHLVQSEIGDYDDIADREFLKINKLLPYQERVQEKIMEIHRRHIGQTPAETDFQVLEIARKLEIYGVRFHPAADREGTKINLAVAHMGLCCVVTCIYVCFWFLFIFFFFFFYTKINTFNWSKIRKLSFKRKLFLIKLHPEVHGPHQDTLEFLMGSRDQCKIFWKNCVEHHSFFRLLDQPQPKSKAIFFSRGSSFRYRLLMFFLFFYPVDSTTDSPQPSPFNTKGPLCLSPSFQMSTLSLPGQAPSPLQSPILNEVGTARLEEDEEGRRKRYPTDKAYFIAKEILTTERTYLKDLEVITVWFRSAVIKENAMPEGLMTLLFSNIDPIYEFHRGFLKEIDQRLALWEGRSNAHVKGDYQRIGDVMLRNMSALKEFTGYLQKHDEVLTELEKATKRVKKLETVYKEFELQKVCYLPLNTFLLKPIQRLMHYKLILERLCKHYAPQHRDYDDCKEALKEVAEIAAQLQSSLIRLENFQKLTELQRDLIGIENLTAPGREFIREGCLYKLTKKGLQQRMFFLNVSRTDPLSLTGRPLSGLCLNVLQVEESENEWSVPHCFTIYSAQRTIVVAASSKVEMNKWIEDLNMAIDMSKKCQEKSDLLLDPMSLEQESEDDMNSSRCSLDKQSHHRANTTMHVCWHRNTSVSMSDHSLAVENQLSGYLLRKFKNSNGWQKLWVVFTNFCLFFYKTHQDDFPLASLPLLGYTVSTPGDSDSIHKEYVFKLQFKSHVYFFRAESEYTFERWMEVIKSAASSAGRMSLLVPKGPAEMNRGS</sequence>
<organism evidence="13 14">
    <name type="scientific">Sinocyclocheilus rhinocerous</name>
    <dbReference type="NCBI Taxonomy" id="307959"/>
    <lineage>
        <taxon>Eukaryota</taxon>
        <taxon>Metazoa</taxon>
        <taxon>Chordata</taxon>
        <taxon>Craniata</taxon>
        <taxon>Vertebrata</taxon>
        <taxon>Euteleostomi</taxon>
        <taxon>Actinopterygii</taxon>
        <taxon>Neopterygii</taxon>
        <taxon>Teleostei</taxon>
        <taxon>Ostariophysi</taxon>
        <taxon>Cypriniformes</taxon>
        <taxon>Cyprinidae</taxon>
        <taxon>Cyprininae</taxon>
        <taxon>Sinocyclocheilus</taxon>
    </lineage>
</organism>
<dbReference type="Pfam" id="PF09379">
    <property type="entry name" value="FERM_N"/>
    <property type="match status" value="1"/>
</dbReference>
<protein>
    <recommendedName>
        <fullName evidence="6">FERM, ARHGEF and pleckstrin domain-containing protein 2</fullName>
    </recommendedName>
    <alternativeName>
        <fullName evidence="7">FERM, RhoGEF and pleckstrin domain-containing protein 2</fullName>
    </alternativeName>
</protein>
<dbReference type="Pfam" id="PF00621">
    <property type="entry name" value="RhoGEF"/>
    <property type="match status" value="1"/>
</dbReference>
<dbReference type="SMART" id="SM00233">
    <property type="entry name" value="PH"/>
    <property type="match status" value="2"/>
</dbReference>
<dbReference type="Gene3D" id="2.30.29.30">
    <property type="entry name" value="Pleckstrin-homology domain (PH domain)/Phosphotyrosine-binding domain (PTB)"/>
    <property type="match status" value="3"/>
</dbReference>
<evidence type="ECO:0000256" key="1">
    <source>
        <dbReference type="ARBA" id="ARBA00022553"/>
    </source>
</evidence>
<evidence type="ECO:0000256" key="8">
    <source>
        <dbReference type="SAM" id="Coils"/>
    </source>
</evidence>
<evidence type="ECO:0000256" key="2">
    <source>
        <dbReference type="ARBA" id="ARBA00022658"/>
    </source>
</evidence>
<feature type="domain" description="FERM" evidence="12">
    <location>
        <begin position="51"/>
        <end position="348"/>
    </location>
</feature>
<reference evidence="13" key="2">
    <citation type="submission" date="2025-09" db="UniProtKB">
        <authorList>
            <consortium name="Ensembl"/>
        </authorList>
    </citation>
    <scope>IDENTIFICATION</scope>
</reference>
<dbReference type="SUPFAM" id="SSF47031">
    <property type="entry name" value="Second domain of FERM"/>
    <property type="match status" value="1"/>
</dbReference>
<dbReference type="Gene3D" id="1.20.80.10">
    <property type="match status" value="1"/>
</dbReference>
<dbReference type="FunFam" id="1.20.80.10:FF:000005">
    <property type="entry name" value="FERM, RhoGEF and pleckstrin domain-containing protein 1"/>
    <property type="match status" value="1"/>
</dbReference>
<evidence type="ECO:0000256" key="9">
    <source>
        <dbReference type="SAM" id="Phobius"/>
    </source>
</evidence>
<dbReference type="CDD" id="cd14473">
    <property type="entry name" value="FERM_B-lobe"/>
    <property type="match status" value="1"/>
</dbReference>
<keyword evidence="9" id="KW-0472">Membrane</keyword>
<evidence type="ECO:0000256" key="7">
    <source>
        <dbReference type="ARBA" id="ARBA00077156"/>
    </source>
</evidence>
<dbReference type="InterPro" id="IPR019747">
    <property type="entry name" value="FERM_CS"/>
</dbReference>
<keyword evidence="8" id="KW-0175">Coiled coil</keyword>
<keyword evidence="2" id="KW-0344">Guanine-nucleotide releasing factor</keyword>
<feature type="domain" description="PH" evidence="10">
    <location>
        <begin position="666"/>
        <end position="757"/>
    </location>
</feature>
<proteinExistence type="predicted"/>
<dbReference type="PRINTS" id="PR00661">
    <property type="entry name" value="ERMFAMILY"/>
</dbReference>
<dbReference type="InterPro" id="IPR051835">
    <property type="entry name" value="RAC1-GEF"/>
</dbReference>
<evidence type="ECO:0000313" key="13">
    <source>
        <dbReference type="Ensembl" id="ENSSRHP00000098078.1"/>
    </source>
</evidence>
<dbReference type="Proteomes" id="UP000472270">
    <property type="component" value="Unassembled WGS sequence"/>
</dbReference>
<feature type="domain" description="DH" evidence="11">
    <location>
        <begin position="446"/>
        <end position="637"/>
    </location>
</feature>
<evidence type="ECO:0000256" key="3">
    <source>
        <dbReference type="ARBA" id="ARBA00022737"/>
    </source>
</evidence>
<dbReference type="SUPFAM" id="SSF48065">
    <property type="entry name" value="DBL homology domain (DH-domain)"/>
    <property type="match status" value="1"/>
</dbReference>
<dbReference type="InterPro" id="IPR001849">
    <property type="entry name" value="PH_domain"/>
</dbReference>
<dbReference type="InterPro" id="IPR014352">
    <property type="entry name" value="FERM/acyl-CoA-bd_prot_sf"/>
</dbReference>
<comment type="function">
    <text evidence="4">Functions as a guanine nucleotide exchange factor that activates RAC1. May have relatively low activity. Plays a role in the response to class 3 semaphorins and remodeling of the actin cytoskeleton. Plays a role in TNFSF11-mediated osteoclast differentiation, especially in podosome rearrangement and reorganization of the actin cytoskeleton. Regulates the activation of ITGB3, integrin signaling and cell adhesion.</text>
</comment>